<dbReference type="PANTHER" id="PTHR45947">
    <property type="entry name" value="SULFOQUINOVOSYL TRANSFERASE SQD2"/>
    <property type="match status" value="1"/>
</dbReference>
<proteinExistence type="predicted"/>
<sequence>MKILWCHEVSYLDKPVYEYQDFPERLAARGHEVEVIDFSEAGPVIAGSVPVSRTGEGMVLLTAIPHGNRPGVKYIEGRARFRRMLIERLRRGDIDAVFVYSVFINGTQAVRLSRKFGVPVVYRVLDAYHRLRPGSLTRAILRLGERFIYRRADRVLVTNEQMGTYVSQIAGTDVSARTAVVDHGVDSVHFAPRAPDRELMARYGIADRDTVALFLGTTYAFSGLVNLVRRMPIALQQCPSLKLVIVGGGEQDRELATLVDELGLAGRVVLTGMVPYQEVPRYLSLATLALNPFELNDITRDIIPIKILQYQAAALPVLSTPLPDLARKHRPGISGVEYSDSDDPDMFLSRMTELLSDAESLRNIGQRGLHFVNGNFSVERAVDCIEATFTQLQEHIVP</sequence>
<dbReference type="Pfam" id="PF13692">
    <property type="entry name" value="Glyco_trans_1_4"/>
    <property type="match status" value="1"/>
</dbReference>
<protein>
    <submittedName>
        <fullName evidence="2">Glycosyltransferase</fullName>
        <ecNumber evidence="2">2.4.-.-</ecNumber>
    </submittedName>
</protein>
<gene>
    <name evidence="2" type="ORF">ACFQZQ_07125</name>
</gene>
<reference evidence="3" key="1">
    <citation type="journal article" date="2019" name="Int. J. Syst. Evol. Microbiol.">
        <title>The Global Catalogue of Microorganisms (GCM) 10K type strain sequencing project: providing services to taxonomists for standard genome sequencing and annotation.</title>
        <authorList>
            <consortium name="The Broad Institute Genomics Platform"/>
            <consortium name="The Broad Institute Genome Sequencing Center for Infectious Disease"/>
            <person name="Wu L."/>
            <person name="Ma J."/>
        </authorList>
    </citation>
    <scope>NUCLEOTIDE SEQUENCE [LARGE SCALE GENOMIC DNA]</scope>
    <source>
        <strain evidence="3">CCUG 55491</strain>
    </source>
</reference>
<dbReference type="SUPFAM" id="SSF53756">
    <property type="entry name" value="UDP-Glycosyltransferase/glycogen phosphorylase"/>
    <property type="match status" value="1"/>
</dbReference>
<evidence type="ECO:0000259" key="1">
    <source>
        <dbReference type="Pfam" id="PF13579"/>
    </source>
</evidence>
<keyword evidence="2" id="KW-0328">Glycosyltransferase</keyword>
<dbReference type="EMBL" id="JBHTIH010000003">
    <property type="protein sequence ID" value="MFD0739050.1"/>
    <property type="molecule type" value="Genomic_DNA"/>
</dbReference>
<dbReference type="RefSeq" id="WP_386812065.1">
    <property type="nucleotide sequence ID" value="NZ_JBHTIH010000003.1"/>
</dbReference>
<keyword evidence="2" id="KW-0808">Transferase</keyword>
<dbReference type="Proteomes" id="UP001597090">
    <property type="component" value="Unassembled WGS sequence"/>
</dbReference>
<evidence type="ECO:0000313" key="3">
    <source>
        <dbReference type="Proteomes" id="UP001597090"/>
    </source>
</evidence>
<dbReference type="InterPro" id="IPR050194">
    <property type="entry name" value="Glycosyltransferase_grp1"/>
</dbReference>
<comment type="caution">
    <text evidence="2">The sequence shown here is derived from an EMBL/GenBank/DDBJ whole genome shotgun (WGS) entry which is preliminary data.</text>
</comment>
<dbReference type="Gene3D" id="3.40.50.2000">
    <property type="entry name" value="Glycogen Phosphorylase B"/>
    <property type="match status" value="2"/>
</dbReference>
<name>A0ABW2YKW6_9GAMM</name>
<evidence type="ECO:0000313" key="2">
    <source>
        <dbReference type="EMBL" id="MFD0739050.1"/>
    </source>
</evidence>
<dbReference type="Pfam" id="PF13579">
    <property type="entry name" value="Glyco_trans_4_4"/>
    <property type="match status" value="1"/>
</dbReference>
<accession>A0ABW2YKW6</accession>
<feature type="domain" description="Glycosyltransferase subfamily 4-like N-terminal" evidence="1">
    <location>
        <begin position="24"/>
        <end position="171"/>
    </location>
</feature>
<dbReference type="EC" id="2.4.-.-" evidence="2"/>
<keyword evidence="3" id="KW-1185">Reference proteome</keyword>
<dbReference type="PANTHER" id="PTHR45947:SF3">
    <property type="entry name" value="SULFOQUINOVOSYL TRANSFERASE SQD2"/>
    <property type="match status" value="1"/>
</dbReference>
<organism evidence="2 3">
    <name type="scientific">Lysobacter koreensis</name>
    <dbReference type="NCBI Taxonomy" id="266122"/>
    <lineage>
        <taxon>Bacteria</taxon>
        <taxon>Pseudomonadati</taxon>
        <taxon>Pseudomonadota</taxon>
        <taxon>Gammaproteobacteria</taxon>
        <taxon>Lysobacterales</taxon>
        <taxon>Lysobacteraceae</taxon>
        <taxon>Lysobacter</taxon>
    </lineage>
</organism>
<dbReference type="GO" id="GO:0016757">
    <property type="term" value="F:glycosyltransferase activity"/>
    <property type="evidence" value="ECO:0007669"/>
    <property type="project" value="UniProtKB-KW"/>
</dbReference>
<dbReference type="InterPro" id="IPR028098">
    <property type="entry name" value="Glyco_trans_4-like_N"/>
</dbReference>